<keyword evidence="2" id="KW-0548">Nucleotidyltransferase</keyword>
<dbReference type="GO" id="GO:0003887">
    <property type="term" value="F:DNA-directed DNA polymerase activity"/>
    <property type="evidence" value="ECO:0007669"/>
    <property type="project" value="UniProtKB-EC"/>
</dbReference>
<dbReference type="AlphaFoldDB" id="A0A160MXE1"/>
<dbReference type="EC" id="2.7.7.7" evidence="2"/>
<feature type="compositionally biased region" description="Pro residues" evidence="1">
    <location>
        <begin position="95"/>
        <end position="106"/>
    </location>
</feature>
<gene>
    <name evidence="2" type="ORF">ATSB10_04690</name>
</gene>
<feature type="region of interest" description="Disordered" evidence="1">
    <location>
        <begin position="91"/>
        <end position="118"/>
    </location>
</feature>
<keyword evidence="2" id="KW-0808">Transferase</keyword>
<dbReference type="PATRIC" id="fig|445710.3.peg.466"/>
<organism evidence="2 3">
    <name type="scientific">Dyella thiooxydans</name>
    <dbReference type="NCBI Taxonomy" id="445710"/>
    <lineage>
        <taxon>Bacteria</taxon>
        <taxon>Pseudomonadati</taxon>
        <taxon>Pseudomonadota</taxon>
        <taxon>Gammaproteobacteria</taxon>
        <taxon>Lysobacterales</taxon>
        <taxon>Rhodanobacteraceae</taxon>
        <taxon>Dyella</taxon>
    </lineage>
</organism>
<dbReference type="EMBL" id="CP014841">
    <property type="protein sequence ID" value="AND67923.1"/>
    <property type="molecule type" value="Genomic_DNA"/>
</dbReference>
<reference evidence="2 3" key="1">
    <citation type="submission" date="2016-02" db="EMBL/GenBank/DDBJ databases">
        <title>Complete genome sequencing and analysis of ATSB10, Dyella thiooxydans isolated from rhizosphere soil of sunflower (Helianthus annuus L.).</title>
        <authorList>
            <person name="Lee Y."/>
            <person name="Hwangbo K."/>
            <person name="Chung H."/>
            <person name="Yoo J."/>
            <person name="Kim K.Y."/>
            <person name="Sa T.M."/>
            <person name="Um Y."/>
            <person name="Madhaiyan M."/>
        </authorList>
    </citation>
    <scope>NUCLEOTIDE SEQUENCE [LARGE SCALE GENOMIC DNA]</scope>
    <source>
        <strain evidence="2 3">ATSB10</strain>
    </source>
</reference>
<dbReference type="RefSeq" id="WP_063670235.1">
    <property type="nucleotide sequence ID" value="NZ_CP014841.1"/>
</dbReference>
<dbReference type="Proteomes" id="UP000077255">
    <property type="component" value="Chromosome"/>
</dbReference>
<evidence type="ECO:0000313" key="3">
    <source>
        <dbReference type="Proteomes" id="UP000077255"/>
    </source>
</evidence>
<name>A0A160MXE1_9GAMM</name>
<evidence type="ECO:0000256" key="1">
    <source>
        <dbReference type="SAM" id="MobiDB-lite"/>
    </source>
</evidence>
<sequence>MVELEVQILALEREGLLLDIGRIVAANGFVLHRHRLVDDRNGVLLSLLVRGHRRSRRALDAALGKLERVVSFTIEPADGEDMRPHFAAARQFDYVPPPPPAPPPVPGKRSLTGPPMPPPPRVPNAEAMAFFDRAPERTVPAEAIEPLPVPDIDADPPWAAWPAEMTRIPSAREVREEAALASPAPAPAPVPAAAPMSDAATPLDADPVAVERLMRALPGAYPAMLPLVRAMEQAVVPGARVATLELAGVHVGRWIAARQGTRGLPLSPDEALARRGLPALGELLEAKLQGGQVHLGASPLCGKTDHSGCTFFAGLLQGAMEPMTGDGSAHVIGLCCRALGADECVLMVVD</sequence>
<evidence type="ECO:0000313" key="2">
    <source>
        <dbReference type="EMBL" id="AND67923.1"/>
    </source>
</evidence>
<dbReference type="OrthoDB" id="6656431at2"/>
<feature type="region of interest" description="Disordered" evidence="1">
    <location>
        <begin position="178"/>
        <end position="198"/>
    </location>
</feature>
<proteinExistence type="predicted"/>
<keyword evidence="3" id="KW-1185">Reference proteome</keyword>
<protein>
    <submittedName>
        <fullName evidence="2">DNA-dirted DNA polymerase</fullName>
        <ecNumber evidence="2">2.7.7.7</ecNumber>
    </submittedName>
</protein>
<dbReference type="STRING" id="445710.ATSB10_04690"/>
<accession>A0A160MXE1</accession>
<dbReference type="KEGG" id="dtx:ATSB10_04690"/>